<feature type="domain" description="Asparaginase/glutaminase C-terminal" evidence="3">
    <location>
        <begin position="193"/>
        <end position="305"/>
    </location>
</feature>
<dbReference type="CDD" id="cd08963">
    <property type="entry name" value="L-asparaginase_I"/>
    <property type="match status" value="1"/>
</dbReference>
<dbReference type="InterPro" id="IPR040919">
    <property type="entry name" value="Asparaginase_C"/>
</dbReference>
<dbReference type="InterPro" id="IPR037152">
    <property type="entry name" value="L-asparaginase_N_sf"/>
</dbReference>
<evidence type="ECO:0000259" key="3">
    <source>
        <dbReference type="Pfam" id="PF17763"/>
    </source>
</evidence>
<gene>
    <name evidence="4" type="ORF">FGK63_07875</name>
</gene>
<dbReference type="PRINTS" id="PR00139">
    <property type="entry name" value="ASNGLNASE"/>
</dbReference>
<dbReference type="SUPFAM" id="SSF53774">
    <property type="entry name" value="Glutaminase/Asparaginase"/>
    <property type="match status" value="1"/>
</dbReference>
<dbReference type="Proteomes" id="UP001193035">
    <property type="component" value="Unassembled WGS sequence"/>
</dbReference>
<dbReference type="Gene3D" id="3.40.50.1170">
    <property type="entry name" value="L-asparaginase, N-terminal domain"/>
    <property type="match status" value="1"/>
</dbReference>
<sequence length="319" mass="33218">MAVLLIHTGGTIGMVAAEDGFVPSEGVVEGFAHNRAGRIDGLDQLDIVVLKPLIDSANATPADWNRIARIIFESHAQYDGFVVTHGTDTMAFTAAALCFALGGLSKPVILTGAMLPLTVEGNDGERNLTDAFAAATTAPAGVWVQFAGRLLHGARVRKSHSRAFDAFAADPSDIKPCQQASALGLHEAGTHSIAVLAVAPGVSAGVLEYAAETCDGFVLRCYGSGTVPNTPGLRRALEIAGTRRIPVVAVSQCPEGGLAFGTYASAAILRRHGVIDGRDMTVEAAYAKLAYALARHDEAEARRDWLGRSICGEIGAGDA</sequence>
<dbReference type="InterPro" id="IPR027474">
    <property type="entry name" value="L-asparaginase_N"/>
</dbReference>
<evidence type="ECO:0000256" key="1">
    <source>
        <dbReference type="PROSITE-ProRule" id="PRU10100"/>
    </source>
</evidence>
<dbReference type="PANTHER" id="PTHR11707:SF28">
    <property type="entry name" value="60 KDA LYSOPHOSPHOLIPASE"/>
    <property type="match status" value="1"/>
</dbReference>
<dbReference type="InterPro" id="IPR041725">
    <property type="entry name" value="L-asparaginase_I"/>
</dbReference>
<dbReference type="EMBL" id="VCPD01000002">
    <property type="protein sequence ID" value="TMV09029.1"/>
    <property type="molecule type" value="Genomic_DNA"/>
</dbReference>
<dbReference type="SMART" id="SM00870">
    <property type="entry name" value="Asparaginase"/>
    <property type="match status" value="1"/>
</dbReference>
<dbReference type="PIRSF" id="PIRSF500176">
    <property type="entry name" value="L_ASNase"/>
    <property type="match status" value="1"/>
</dbReference>
<accession>A0ABY2X2G5</accession>
<dbReference type="InterPro" id="IPR027475">
    <property type="entry name" value="Asparaginase/glutaminase_AS2"/>
</dbReference>
<dbReference type="InterPro" id="IPR006034">
    <property type="entry name" value="Asparaginase/glutaminase-like"/>
</dbReference>
<keyword evidence="5" id="KW-1185">Reference proteome</keyword>
<dbReference type="PROSITE" id="PS00917">
    <property type="entry name" value="ASN_GLN_ASE_2"/>
    <property type="match status" value="1"/>
</dbReference>
<organism evidence="4 5">
    <name type="scientific">Ruegeria sediminis</name>
    <dbReference type="NCBI Taxonomy" id="2583820"/>
    <lineage>
        <taxon>Bacteria</taxon>
        <taxon>Pseudomonadati</taxon>
        <taxon>Pseudomonadota</taxon>
        <taxon>Alphaproteobacteria</taxon>
        <taxon>Rhodobacterales</taxon>
        <taxon>Roseobacteraceae</taxon>
        <taxon>Ruegeria</taxon>
    </lineage>
</organism>
<dbReference type="RefSeq" id="WP_138841058.1">
    <property type="nucleotide sequence ID" value="NZ_VCPD01000002.1"/>
</dbReference>
<feature type="active site" evidence="1">
    <location>
        <position position="87"/>
    </location>
</feature>
<dbReference type="PIRSF" id="PIRSF001220">
    <property type="entry name" value="L-ASNase_gatD"/>
    <property type="match status" value="1"/>
</dbReference>
<evidence type="ECO:0000313" key="5">
    <source>
        <dbReference type="Proteomes" id="UP001193035"/>
    </source>
</evidence>
<reference evidence="4 5" key="1">
    <citation type="submission" date="2019-05" db="EMBL/GenBank/DDBJ databases">
        <title>Ruegeria sp. nov., isolated from tidal flat.</title>
        <authorList>
            <person name="Kim W."/>
        </authorList>
    </citation>
    <scope>NUCLEOTIDE SEQUENCE [LARGE SCALE GENOMIC DNA]</scope>
    <source>
        <strain evidence="4 5">CAU 1488</strain>
    </source>
</reference>
<proteinExistence type="predicted"/>
<dbReference type="Pfam" id="PF00710">
    <property type="entry name" value="Asparaginase"/>
    <property type="match status" value="1"/>
</dbReference>
<comment type="caution">
    <text evidence="4">The sequence shown here is derived from an EMBL/GenBank/DDBJ whole genome shotgun (WGS) entry which is preliminary data.</text>
</comment>
<name>A0ABY2X2G5_9RHOB</name>
<dbReference type="Gene3D" id="3.40.50.40">
    <property type="match status" value="1"/>
</dbReference>
<dbReference type="SFLD" id="SFLDS00057">
    <property type="entry name" value="Glutaminase/Asparaginase"/>
    <property type="match status" value="1"/>
</dbReference>
<dbReference type="PANTHER" id="PTHR11707">
    <property type="entry name" value="L-ASPARAGINASE"/>
    <property type="match status" value="1"/>
</dbReference>
<dbReference type="InterPro" id="IPR027473">
    <property type="entry name" value="L-asparaginase_C"/>
</dbReference>
<dbReference type="Pfam" id="PF17763">
    <property type="entry name" value="Asparaginase_C"/>
    <property type="match status" value="1"/>
</dbReference>
<feature type="domain" description="L-asparaginase N-terminal" evidence="2">
    <location>
        <begin position="3"/>
        <end position="169"/>
    </location>
</feature>
<dbReference type="PROSITE" id="PS51732">
    <property type="entry name" value="ASN_GLN_ASE_3"/>
    <property type="match status" value="1"/>
</dbReference>
<evidence type="ECO:0000313" key="4">
    <source>
        <dbReference type="EMBL" id="TMV09029.1"/>
    </source>
</evidence>
<dbReference type="InterPro" id="IPR036152">
    <property type="entry name" value="Asp/glu_Ase-like_sf"/>
</dbReference>
<evidence type="ECO:0000259" key="2">
    <source>
        <dbReference type="Pfam" id="PF00710"/>
    </source>
</evidence>
<protein>
    <submittedName>
        <fullName evidence="4">Asparaginase</fullName>
    </submittedName>
</protein>